<sequence length="124" mass="13472">MKDLETPASRLDLTRCDVTQLRVIREWLREHLPDGARLIDAELAATELVANAIDHGGGARNVQIVVRPPGRVRVEVEDVNPSVALTVGVSRLGRYRGNGLAIIDAVAAWGVDRTVSGKTVWAEL</sequence>
<reference evidence="3 4" key="1">
    <citation type="submission" date="2020-07" db="EMBL/GenBank/DDBJ databases">
        <title>Sequencing the genomes of 1000 actinobacteria strains.</title>
        <authorList>
            <person name="Klenk H.-P."/>
        </authorList>
    </citation>
    <scope>NUCLEOTIDE SEQUENCE [LARGE SCALE GENOMIC DNA]</scope>
    <source>
        <strain evidence="3 4">DSM 44749</strain>
    </source>
</reference>
<proteinExistence type="predicted"/>
<dbReference type="Gene3D" id="3.30.565.10">
    <property type="entry name" value="Histidine kinase-like ATPase, C-terminal domain"/>
    <property type="match status" value="1"/>
</dbReference>
<evidence type="ECO:0000313" key="3">
    <source>
        <dbReference type="EMBL" id="NYG00872.1"/>
    </source>
</evidence>
<organism evidence="3 4">
    <name type="scientific">Pseudonocardia alni</name>
    <name type="common">Amycolata alni</name>
    <dbReference type="NCBI Taxonomy" id="33907"/>
    <lineage>
        <taxon>Bacteria</taxon>
        <taxon>Bacillati</taxon>
        <taxon>Actinomycetota</taxon>
        <taxon>Actinomycetes</taxon>
        <taxon>Pseudonocardiales</taxon>
        <taxon>Pseudonocardiaceae</taxon>
        <taxon>Pseudonocardia</taxon>
    </lineage>
</organism>
<dbReference type="EMBL" id="JACCCZ010000001">
    <property type="protein sequence ID" value="NYG00872.1"/>
    <property type="molecule type" value="Genomic_DNA"/>
</dbReference>
<dbReference type="PANTHER" id="PTHR35526">
    <property type="entry name" value="ANTI-SIGMA-F FACTOR RSBW-RELATED"/>
    <property type="match status" value="1"/>
</dbReference>
<dbReference type="CDD" id="cd16936">
    <property type="entry name" value="HATPase_RsbW-like"/>
    <property type="match status" value="1"/>
</dbReference>
<keyword evidence="1" id="KW-0808">Transferase</keyword>
<dbReference type="InterPro" id="IPR036890">
    <property type="entry name" value="HATPase_C_sf"/>
</dbReference>
<dbReference type="Pfam" id="PF13581">
    <property type="entry name" value="HATPase_c_2"/>
    <property type="match status" value="1"/>
</dbReference>
<dbReference type="RefSeq" id="WP_179760477.1">
    <property type="nucleotide sequence ID" value="NZ_BAAAJZ010000008.1"/>
</dbReference>
<protein>
    <submittedName>
        <fullName evidence="3">Anti-sigma regulatory factor (Ser/Thr protein kinase)</fullName>
    </submittedName>
</protein>
<dbReference type="InterPro" id="IPR050267">
    <property type="entry name" value="Anti-sigma-factor_SerPK"/>
</dbReference>
<dbReference type="GO" id="GO:0004674">
    <property type="term" value="F:protein serine/threonine kinase activity"/>
    <property type="evidence" value="ECO:0007669"/>
    <property type="project" value="UniProtKB-KW"/>
</dbReference>
<evidence type="ECO:0000256" key="1">
    <source>
        <dbReference type="ARBA" id="ARBA00022527"/>
    </source>
</evidence>
<feature type="domain" description="Histidine kinase/HSP90-like ATPase" evidence="2">
    <location>
        <begin position="21"/>
        <end position="107"/>
    </location>
</feature>
<dbReference type="Proteomes" id="UP000549695">
    <property type="component" value="Unassembled WGS sequence"/>
</dbReference>
<dbReference type="SUPFAM" id="SSF55874">
    <property type="entry name" value="ATPase domain of HSP90 chaperone/DNA topoisomerase II/histidine kinase"/>
    <property type="match status" value="1"/>
</dbReference>
<evidence type="ECO:0000259" key="2">
    <source>
        <dbReference type="Pfam" id="PF13581"/>
    </source>
</evidence>
<dbReference type="PANTHER" id="PTHR35526:SF3">
    <property type="entry name" value="ANTI-SIGMA-F FACTOR RSBW"/>
    <property type="match status" value="1"/>
</dbReference>
<keyword evidence="1" id="KW-0723">Serine/threonine-protein kinase</keyword>
<accession>A0A852W5V7</accession>
<comment type="caution">
    <text evidence="3">The sequence shown here is derived from an EMBL/GenBank/DDBJ whole genome shotgun (WGS) entry which is preliminary data.</text>
</comment>
<evidence type="ECO:0000313" key="4">
    <source>
        <dbReference type="Proteomes" id="UP000549695"/>
    </source>
</evidence>
<name>A0A852W5V7_PSEA5</name>
<keyword evidence="1" id="KW-0418">Kinase</keyword>
<dbReference type="AlphaFoldDB" id="A0A852W5V7"/>
<dbReference type="InterPro" id="IPR003594">
    <property type="entry name" value="HATPase_dom"/>
</dbReference>
<gene>
    <name evidence="3" type="ORF">HDA37_001157</name>
</gene>
<dbReference type="GeneID" id="98050966"/>
<keyword evidence="4" id="KW-1185">Reference proteome</keyword>